<dbReference type="EMBL" id="CP134880">
    <property type="protein sequence ID" value="WNM26265.1"/>
    <property type="molecule type" value="Genomic_DNA"/>
</dbReference>
<dbReference type="GO" id="GO:1990189">
    <property type="term" value="F:protein N-terminal-serine acetyltransferase activity"/>
    <property type="evidence" value="ECO:0007669"/>
    <property type="project" value="TreeGrafter"/>
</dbReference>
<sequence>MTWDVPTRIVTARLEIRRYTAADAEALTEVAARNRDHLLRYMVWAEAEPQTVRQRLEFIAKAGAEFDAGVEYTMGIFERAGGAFLGGSGFHVKTAPVGHLEIGYWIDADREGHGYVTEATAALARVALEHCGSPYVAIAHAPTNVRSAAVPQRLGFTRQPGTDKPRCTDAGSSVTPVEWHATVETLAGPAFASHPRPSLEDADGGTLTWHA</sequence>
<accession>A0AA96F3P6</accession>
<dbReference type="PROSITE" id="PS51186">
    <property type="entry name" value="GNAT"/>
    <property type="match status" value="1"/>
</dbReference>
<reference evidence="4 5" key="1">
    <citation type="submission" date="2023-09" db="EMBL/GenBank/DDBJ databases">
        <title>Demequina sp. a novel bacteria isolated from Capsicum annuum.</title>
        <authorList>
            <person name="Humaira Z."/>
            <person name="Lee J."/>
            <person name="Cho D."/>
        </authorList>
    </citation>
    <scope>NUCLEOTIDE SEQUENCE</scope>
    <source>
        <strain evidence="3 5">OYTSA14</strain>
        <strain evidence="4">PMTSA13</strain>
    </source>
</reference>
<dbReference type="Gene3D" id="3.40.630.30">
    <property type="match status" value="1"/>
</dbReference>
<evidence type="ECO:0000259" key="2">
    <source>
        <dbReference type="PROSITE" id="PS51186"/>
    </source>
</evidence>
<gene>
    <name evidence="3" type="ORF">RN606_08405</name>
    <name evidence="4" type="ORF">RN607_08630</name>
</gene>
<dbReference type="GO" id="GO:0005737">
    <property type="term" value="C:cytoplasm"/>
    <property type="evidence" value="ECO:0007669"/>
    <property type="project" value="TreeGrafter"/>
</dbReference>
<proteinExistence type="predicted"/>
<feature type="domain" description="N-acetyltransferase" evidence="2">
    <location>
        <begin position="14"/>
        <end position="184"/>
    </location>
</feature>
<dbReference type="InterPro" id="IPR000182">
    <property type="entry name" value="GNAT_dom"/>
</dbReference>
<organism evidence="4">
    <name type="scientific">Demequina capsici</name>
    <dbReference type="NCBI Taxonomy" id="3075620"/>
    <lineage>
        <taxon>Bacteria</taxon>
        <taxon>Bacillati</taxon>
        <taxon>Actinomycetota</taxon>
        <taxon>Actinomycetes</taxon>
        <taxon>Micrococcales</taxon>
        <taxon>Demequinaceae</taxon>
        <taxon>Demequina</taxon>
    </lineage>
</organism>
<evidence type="ECO:0000256" key="1">
    <source>
        <dbReference type="SAM" id="MobiDB-lite"/>
    </source>
</evidence>
<dbReference type="PANTHER" id="PTHR43441:SF3">
    <property type="entry name" value="ACETYLTRANSFERASE"/>
    <property type="match status" value="1"/>
</dbReference>
<name>A0AA96J9D1_9MICO</name>
<dbReference type="Pfam" id="PF13302">
    <property type="entry name" value="Acetyltransf_3"/>
    <property type="match status" value="1"/>
</dbReference>
<dbReference type="RefSeq" id="WP_313496265.1">
    <property type="nucleotide sequence ID" value="NZ_CP134879.1"/>
</dbReference>
<dbReference type="Proteomes" id="UP001304125">
    <property type="component" value="Chromosome"/>
</dbReference>
<dbReference type="KEGG" id="dcp:RN607_08630"/>
<protein>
    <submittedName>
        <fullName evidence="4">GNAT family N-acetyltransferase</fullName>
    </submittedName>
</protein>
<feature type="region of interest" description="Disordered" evidence="1">
    <location>
        <begin position="190"/>
        <end position="211"/>
    </location>
</feature>
<keyword evidence="5" id="KW-1185">Reference proteome</keyword>
<dbReference type="InterPro" id="IPR051908">
    <property type="entry name" value="Ribosomal_N-acetyltransferase"/>
</dbReference>
<dbReference type="SUPFAM" id="SSF55729">
    <property type="entry name" value="Acyl-CoA N-acyltransferases (Nat)"/>
    <property type="match status" value="1"/>
</dbReference>
<dbReference type="GO" id="GO:0008999">
    <property type="term" value="F:protein-N-terminal-alanine acetyltransferase activity"/>
    <property type="evidence" value="ECO:0007669"/>
    <property type="project" value="TreeGrafter"/>
</dbReference>
<accession>A0AA96J9D1</accession>
<dbReference type="EMBL" id="CP134879">
    <property type="protein sequence ID" value="WNM23388.1"/>
    <property type="molecule type" value="Genomic_DNA"/>
</dbReference>
<evidence type="ECO:0000313" key="4">
    <source>
        <dbReference type="EMBL" id="WNM26265.1"/>
    </source>
</evidence>
<dbReference type="InterPro" id="IPR016181">
    <property type="entry name" value="Acyl_CoA_acyltransferase"/>
</dbReference>
<evidence type="ECO:0000313" key="3">
    <source>
        <dbReference type="EMBL" id="WNM23388.1"/>
    </source>
</evidence>
<dbReference type="Proteomes" id="UP001303408">
    <property type="component" value="Chromosome"/>
</dbReference>
<dbReference type="PANTHER" id="PTHR43441">
    <property type="entry name" value="RIBOSOMAL-PROTEIN-SERINE ACETYLTRANSFERASE"/>
    <property type="match status" value="1"/>
</dbReference>
<evidence type="ECO:0000313" key="5">
    <source>
        <dbReference type="Proteomes" id="UP001304125"/>
    </source>
</evidence>
<dbReference type="AlphaFoldDB" id="A0AA96J9D1"/>